<dbReference type="Pfam" id="PF00582">
    <property type="entry name" value="Usp"/>
    <property type="match status" value="2"/>
</dbReference>
<dbReference type="SUPFAM" id="SSF52402">
    <property type="entry name" value="Adenine nucleotide alpha hydrolases-like"/>
    <property type="match status" value="2"/>
</dbReference>
<organism evidence="5 6">
    <name type="scientific">Tsukamurella soli</name>
    <dbReference type="NCBI Taxonomy" id="644556"/>
    <lineage>
        <taxon>Bacteria</taxon>
        <taxon>Bacillati</taxon>
        <taxon>Actinomycetota</taxon>
        <taxon>Actinomycetes</taxon>
        <taxon>Mycobacteriales</taxon>
        <taxon>Tsukamurellaceae</taxon>
        <taxon>Tsukamurella</taxon>
    </lineage>
</organism>
<evidence type="ECO:0000256" key="2">
    <source>
        <dbReference type="ARBA" id="ARBA00022741"/>
    </source>
</evidence>
<gene>
    <name evidence="5" type="ORF">GCM10023147_24610</name>
</gene>
<comment type="caution">
    <text evidence="5">The sequence shown here is derived from an EMBL/GenBank/DDBJ whole genome shotgun (WGS) entry which is preliminary data.</text>
</comment>
<dbReference type="Proteomes" id="UP001500635">
    <property type="component" value="Unassembled WGS sequence"/>
</dbReference>
<dbReference type="InterPro" id="IPR006016">
    <property type="entry name" value="UspA"/>
</dbReference>
<keyword evidence="3" id="KW-0067">ATP-binding</keyword>
<dbReference type="Gene3D" id="3.40.50.620">
    <property type="entry name" value="HUPs"/>
    <property type="match status" value="2"/>
</dbReference>
<name>A0ABP8JNL9_9ACTN</name>
<protein>
    <submittedName>
        <fullName evidence="5">Universal stress protein</fullName>
    </submittedName>
</protein>
<keyword evidence="6" id="KW-1185">Reference proteome</keyword>
<feature type="domain" description="UspA" evidence="4">
    <location>
        <begin position="218"/>
        <end position="356"/>
    </location>
</feature>
<comment type="similarity">
    <text evidence="1">Belongs to the universal stress protein A family.</text>
</comment>
<dbReference type="InterPro" id="IPR014729">
    <property type="entry name" value="Rossmann-like_a/b/a_fold"/>
</dbReference>
<proteinExistence type="inferred from homology"/>
<accession>A0ABP8JNL9</accession>
<feature type="domain" description="UspA" evidence="4">
    <location>
        <begin position="69"/>
        <end position="205"/>
    </location>
</feature>
<evidence type="ECO:0000259" key="4">
    <source>
        <dbReference type="Pfam" id="PF00582"/>
    </source>
</evidence>
<dbReference type="InterPro" id="IPR006015">
    <property type="entry name" value="Universal_stress_UspA"/>
</dbReference>
<evidence type="ECO:0000256" key="1">
    <source>
        <dbReference type="ARBA" id="ARBA00008791"/>
    </source>
</evidence>
<evidence type="ECO:0000313" key="5">
    <source>
        <dbReference type="EMBL" id="GAA4393693.1"/>
    </source>
</evidence>
<dbReference type="PANTHER" id="PTHR46268">
    <property type="entry name" value="STRESS RESPONSE PROTEIN NHAX"/>
    <property type="match status" value="1"/>
</dbReference>
<dbReference type="PRINTS" id="PR01438">
    <property type="entry name" value="UNVRSLSTRESS"/>
</dbReference>
<dbReference type="EMBL" id="BAABFR010000034">
    <property type="protein sequence ID" value="GAA4393693.1"/>
    <property type="molecule type" value="Genomic_DNA"/>
</dbReference>
<sequence>MVRRAGRIATQRELWRYATRHRTEVPVDRGLSAGVERGRASYREVGQAGGPPSYALENLMTNQAITPYILAGVDGSPAALHAVGWAADEARKRGLPLLLANVIETSGTEYGPAFGVSNSVYASMEKWGREVLAAAEERVTTNYPSVRMSTIQKTGAPAAELITLSRDAHLTVVGANGLGGFSSVLLGTVASAMVTDGHSPVAVIRRAGKAENIPTTGPVVLGVDGNEDGETAIAWAFDEACRRGATLTAVHVWTAYPTGAAHVYAVAAGVDTRAEEEEHRELLAERLAGWQEKYPDVAVRRVIAAGKATDVLLEHTADAQLVVVGSRGHGEMTGILFGSVSRALIHHAPCPVLVARERGRN</sequence>
<dbReference type="PANTHER" id="PTHR46268:SF27">
    <property type="entry name" value="UNIVERSAL STRESS PROTEIN RV2623"/>
    <property type="match status" value="1"/>
</dbReference>
<evidence type="ECO:0000256" key="3">
    <source>
        <dbReference type="ARBA" id="ARBA00022840"/>
    </source>
</evidence>
<reference evidence="6" key="1">
    <citation type="journal article" date="2019" name="Int. J. Syst. Evol. Microbiol.">
        <title>The Global Catalogue of Microorganisms (GCM) 10K type strain sequencing project: providing services to taxonomists for standard genome sequencing and annotation.</title>
        <authorList>
            <consortium name="The Broad Institute Genomics Platform"/>
            <consortium name="The Broad Institute Genome Sequencing Center for Infectious Disease"/>
            <person name="Wu L."/>
            <person name="Ma J."/>
        </authorList>
    </citation>
    <scope>NUCLEOTIDE SEQUENCE [LARGE SCALE GENOMIC DNA]</scope>
    <source>
        <strain evidence="6">JCM 17688</strain>
    </source>
</reference>
<keyword evidence="2" id="KW-0547">Nucleotide-binding</keyword>
<evidence type="ECO:0000313" key="6">
    <source>
        <dbReference type="Proteomes" id="UP001500635"/>
    </source>
</evidence>